<evidence type="ECO:0008006" key="3">
    <source>
        <dbReference type="Google" id="ProtNLM"/>
    </source>
</evidence>
<protein>
    <recommendedName>
        <fullName evidence="3">DUF2334 domain-containing protein</fullName>
    </recommendedName>
</protein>
<dbReference type="AlphaFoldDB" id="A0A0F9FQZ2"/>
<name>A0A0F9FQZ2_9ZZZZ</name>
<accession>A0A0F9FQZ2</accession>
<organism evidence="2">
    <name type="scientific">marine sediment metagenome</name>
    <dbReference type="NCBI Taxonomy" id="412755"/>
    <lineage>
        <taxon>unclassified sequences</taxon>
        <taxon>metagenomes</taxon>
        <taxon>ecological metagenomes</taxon>
    </lineage>
</organism>
<keyword evidence="1" id="KW-1133">Transmembrane helix</keyword>
<keyword evidence="1" id="KW-0812">Transmembrane</keyword>
<keyword evidence="1" id="KW-0472">Membrane</keyword>
<dbReference type="PROSITE" id="PS51257">
    <property type="entry name" value="PROKAR_LIPOPROTEIN"/>
    <property type="match status" value="1"/>
</dbReference>
<sequence length="342" mass="39424">MTKIPRRKFIEHMLIAGTGVTMLGGAGQFLYACNPAKRNLERLKVFIPMPLQVVIDDVGWWSGEDGSSRQEPYRTGINRNHVPADYQAIAELGRALDIRPQAAFVLCEWDKENILRNLPTSTWMGKDWNNTKWIGPWLEEAADIIRHNQKYLEITIHGVGHEYWEGGHFTRAEWTDSNGQMRQKEQVELHLEYFGKLMDQNDLGPFPTSFVPAAFRHSFGPSSGRDESLAEILKKWGVDYINTPFSSMHNRERVQYEHFGIDSGVITIDRGDDEFPWLTFPADPSKEIAGPTCGMHWPNMLHPSPERNSEVVERWVNYLTPYNERPDMMLARNSLAFRHQLL</sequence>
<comment type="caution">
    <text evidence="2">The sequence shown here is derived from an EMBL/GenBank/DDBJ whole genome shotgun (WGS) entry which is preliminary data.</text>
</comment>
<dbReference type="EMBL" id="LAZR01020424">
    <property type="protein sequence ID" value="KKL88929.1"/>
    <property type="molecule type" value="Genomic_DNA"/>
</dbReference>
<evidence type="ECO:0000256" key="1">
    <source>
        <dbReference type="SAM" id="Phobius"/>
    </source>
</evidence>
<proteinExistence type="predicted"/>
<feature type="transmembrane region" description="Helical" evidence="1">
    <location>
        <begin position="12"/>
        <end position="31"/>
    </location>
</feature>
<reference evidence="2" key="1">
    <citation type="journal article" date="2015" name="Nature">
        <title>Complex archaea that bridge the gap between prokaryotes and eukaryotes.</title>
        <authorList>
            <person name="Spang A."/>
            <person name="Saw J.H."/>
            <person name="Jorgensen S.L."/>
            <person name="Zaremba-Niedzwiedzka K."/>
            <person name="Martijn J."/>
            <person name="Lind A.E."/>
            <person name="van Eijk R."/>
            <person name="Schleper C."/>
            <person name="Guy L."/>
            <person name="Ettema T.J."/>
        </authorList>
    </citation>
    <scope>NUCLEOTIDE SEQUENCE</scope>
</reference>
<gene>
    <name evidence="2" type="ORF">LCGC14_1919800</name>
</gene>
<feature type="non-terminal residue" evidence="2">
    <location>
        <position position="342"/>
    </location>
</feature>
<evidence type="ECO:0000313" key="2">
    <source>
        <dbReference type="EMBL" id="KKL88929.1"/>
    </source>
</evidence>